<feature type="domain" description="Reductase C-terminal" evidence="6">
    <location>
        <begin position="322"/>
        <end position="408"/>
    </location>
</feature>
<dbReference type="SUPFAM" id="SSF55424">
    <property type="entry name" value="FAD/NAD-linked reductases, dimerisation (C-terminal) domain"/>
    <property type="match status" value="1"/>
</dbReference>
<dbReference type="SUPFAM" id="SSF51905">
    <property type="entry name" value="FAD/NAD(P)-binding domain"/>
    <property type="match status" value="1"/>
</dbReference>
<keyword evidence="4" id="KW-0560">Oxidoreductase</keyword>
<dbReference type="EMBL" id="CP130319">
    <property type="protein sequence ID" value="WNR42847.1"/>
    <property type="molecule type" value="Genomic_DNA"/>
</dbReference>
<evidence type="ECO:0000259" key="5">
    <source>
        <dbReference type="Pfam" id="PF07992"/>
    </source>
</evidence>
<dbReference type="GO" id="GO:0005737">
    <property type="term" value="C:cytoplasm"/>
    <property type="evidence" value="ECO:0007669"/>
    <property type="project" value="TreeGrafter"/>
</dbReference>
<evidence type="ECO:0000256" key="4">
    <source>
        <dbReference type="ARBA" id="ARBA00023002"/>
    </source>
</evidence>
<evidence type="ECO:0000256" key="2">
    <source>
        <dbReference type="ARBA" id="ARBA00022630"/>
    </source>
</evidence>
<dbReference type="PANTHER" id="PTHR43557:SF2">
    <property type="entry name" value="RIESKE DOMAIN-CONTAINING PROTEIN-RELATED"/>
    <property type="match status" value="1"/>
</dbReference>
<evidence type="ECO:0000259" key="6">
    <source>
        <dbReference type="Pfam" id="PF14759"/>
    </source>
</evidence>
<keyword evidence="2" id="KW-0285">Flavoprotein</keyword>
<dbReference type="InterPro" id="IPR028202">
    <property type="entry name" value="Reductase_C"/>
</dbReference>
<dbReference type="InterPro" id="IPR023753">
    <property type="entry name" value="FAD/NAD-binding_dom"/>
</dbReference>
<dbReference type="Gene3D" id="3.30.390.30">
    <property type="match status" value="1"/>
</dbReference>
<reference evidence="7" key="1">
    <citation type="submission" date="2022-02" db="EMBL/GenBank/DDBJ databases">
        <title>Paenibacillus sp. MBLB1832 Whole Genome Shotgun Sequencing.</title>
        <authorList>
            <person name="Hwang C.Y."/>
            <person name="Cho E.-S."/>
            <person name="Seo M.-J."/>
        </authorList>
    </citation>
    <scope>NUCLEOTIDE SEQUENCE</scope>
    <source>
        <strain evidence="7">MBLB1832</strain>
    </source>
</reference>
<dbReference type="GO" id="GO:0016651">
    <property type="term" value="F:oxidoreductase activity, acting on NAD(P)H"/>
    <property type="evidence" value="ECO:0007669"/>
    <property type="project" value="TreeGrafter"/>
</dbReference>
<name>A0AA96RL77_9BACL</name>
<dbReference type="KEGG" id="proo:MJB10_17190"/>
<organism evidence="7 8">
    <name type="scientific">Paenibacillus roseopurpureus</name>
    <dbReference type="NCBI Taxonomy" id="2918901"/>
    <lineage>
        <taxon>Bacteria</taxon>
        <taxon>Bacillati</taxon>
        <taxon>Bacillota</taxon>
        <taxon>Bacilli</taxon>
        <taxon>Bacillales</taxon>
        <taxon>Paenibacillaceae</taxon>
        <taxon>Paenibacillus</taxon>
    </lineage>
</organism>
<evidence type="ECO:0000256" key="1">
    <source>
        <dbReference type="ARBA" id="ARBA00001974"/>
    </source>
</evidence>
<dbReference type="InterPro" id="IPR016156">
    <property type="entry name" value="FAD/NAD-linked_Rdtase_dimer_sf"/>
</dbReference>
<protein>
    <submittedName>
        <fullName evidence="7">FAD-dependent oxidoreductase</fullName>
    </submittedName>
</protein>
<keyword evidence="3" id="KW-0274">FAD</keyword>
<comment type="cofactor">
    <cofactor evidence="1">
        <name>FAD</name>
        <dbReference type="ChEBI" id="CHEBI:57692"/>
    </cofactor>
</comment>
<dbReference type="InterPro" id="IPR036188">
    <property type="entry name" value="FAD/NAD-bd_sf"/>
</dbReference>
<dbReference type="RefSeq" id="WP_314796636.1">
    <property type="nucleotide sequence ID" value="NZ_CP130319.1"/>
</dbReference>
<dbReference type="Pfam" id="PF14759">
    <property type="entry name" value="Reductase_C"/>
    <property type="match status" value="1"/>
</dbReference>
<dbReference type="AlphaFoldDB" id="A0AA96RL77"/>
<accession>A0AA96RL77</accession>
<evidence type="ECO:0000313" key="8">
    <source>
        <dbReference type="Proteomes" id="UP001304650"/>
    </source>
</evidence>
<dbReference type="PRINTS" id="PR00411">
    <property type="entry name" value="PNDRDTASEI"/>
</dbReference>
<dbReference type="Proteomes" id="UP001304650">
    <property type="component" value="Chromosome"/>
</dbReference>
<proteinExistence type="predicted"/>
<sequence>MSTRGMVIIGGGETGASAARTLREEGWQGPITLIGQENLAPYERPPLSKGALALGSEAAPAFILKEQTLEELSITWVREARAVKIDRDRHIVQLADGQEIAYDKLLLATGASPRKLTLEGSNTTSVMELRTFADAERLRSKLEAGRQLVVIGAGFIGLEVAASARERGCQVTVLEVGHRILMRGVPLGIAQAVEARHREAGVNFQLGVGIERIESASGEQRITLANGQELRCDAIIAGIGAIPETSLAAACGLDVGNGILVNDRLATSDPTIYAAGDCCAFPHGVYGGTRIRLEAWRNAQEGGAHAARNMLGADQPYEAIPWFWSDQYEQTLQVIGLPDASTLTVQRHTEDESLFFFHLDDEHRLAAASGIGAGIAKEIKLAEMLIVKRAVLDPVVLAAPGLKLKALLKELS</sequence>
<dbReference type="Pfam" id="PF07992">
    <property type="entry name" value="Pyr_redox_2"/>
    <property type="match status" value="1"/>
</dbReference>
<evidence type="ECO:0000313" key="7">
    <source>
        <dbReference type="EMBL" id="WNR42847.1"/>
    </source>
</evidence>
<gene>
    <name evidence="7" type="ORF">MJB10_17190</name>
</gene>
<keyword evidence="8" id="KW-1185">Reference proteome</keyword>
<feature type="domain" description="FAD/NAD(P)-binding" evidence="5">
    <location>
        <begin position="6"/>
        <end position="303"/>
    </location>
</feature>
<dbReference type="Gene3D" id="3.50.50.60">
    <property type="entry name" value="FAD/NAD(P)-binding domain"/>
    <property type="match status" value="2"/>
</dbReference>
<dbReference type="PANTHER" id="PTHR43557">
    <property type="entry name" value="APOPTOSIS-INDUCING FACTOR 1"/>
    <property type="match status" value="1"/>
</dbReference>
<evidence type="ECO:0000256" key="3">
    <source>
        <dbReference type="ARBA" id="ARBA00022827"/>
    </source>
</evidence>
<dbReference type="PRINTS" id="PR00368">
    <property type="entry name" value="FADPNR"/>
</dbReference>
<dbReference type="InterPro" id="IPR050446">
    <property type="entry name" value="FAD-oxidoreductase/Apoptosis"/>
</dbReference>